<name>A0ABR3TJW4_9PEZI</name>
<reference evidence="2 3" key="1">
    <citation type="journal article" date="2023" name="Plant Dis.">
        <title>First Report of Diplodia intermedia Causing Canker and Dieback Diseases on Apple Trees in Canada.</title>
        <authorList>
            <person name="Ellouze W."/>
            <person name="Ilyukhin E."/>
            <person name="Sulman M."/>
            <person name="Ali S."/>
        </authorList>
    </citation>
    <scope>NUCLEOTIDE SEQUENCE [LARGE SCALE GENOMIC DNA]</scope>
    <source>
        <strain evidence="2 3">M45-28</strain>
    </source>
</reference>
<sequence>MAYDAHQNYRPPPRQYYDQGGYDNAHYNDGYGQAQQYDGYGYDEGYQNGYYDDGYGGYSGGVRHLGALHEAAVEALLRRLEVAEDTVLLQDGEATEVRRREVPRKVDGRRRIMLPAAIRWVAEDPRLRMLRRVAPERESSAEDEQGK</sequence>
<gene>
    <name evidence="2" type="ORF">SLS58_007826</name>
</gene>
<evidence type="ECO:0000313" key="2">
    <source>
        <dbReference type="EMBL" id="KAL1639522.1"/>
    </source>
</evidence>
<evidence type="ECO:0000256" key="1">
    <source>
        <dbReference type="SAM" id="MobiDB-lite"/>
    </source>
</evidence>
<comment type="caution">
    <text evidence="2">The sequence shown here is derived from an EMBL/GenBank/DDBJ whole genome shotgun (WGS) entry which is preliminary data.</text>
</comment>
<evidence type="ECO:0000313" key="3">
    <source>
        <dbReference type="Proteomes" id="UP001521184"/>
    </source>
</evidence>
<dbReference type="Proteomes" id="UP001521184">
    <property type="component" value="Unassembled WGS sequence"/>
</dbReference>
<proteinExistence type="predicted"/>
<keyword evidence="3" id="KW-1185">Reference proteome</keyword>
<protein>
    <submittedName>
        <fullName evidence="2">Uncharacterized protein</fullName>
    </submittedName>
</protein>
<dbReference type="EMBL" id="JAKEKT020000062">
    <property type="protein sequence ID" value="KAL1639522.1"/>
    <property type="molecule type" value="Genomic_DNA"/>
</dbReference>
<organism evidence="2 3">
    <name type="scientific">Diplodia intermedia</name>
    <dbReference type="NCBI Taxonomy" id="856260"/>
    <lineage>
        <taxon>Eukaryota</taxon>
        <taxon>Fungi</taxon>
        <taxon>Dikarya</taxon>
        <taxon>Ascomycota</taxon>
        <taxon>Pezizomycotina</taxon>
        <taxon>Dothideomycetes</taxon>
        <taxon>Dothideomycetes incertae sedis</taxon>
        <taxon>Botryosphaeriales</taxon>
        <taxon>Botryosphaeriaceae</taxon>
        <taxon>Diplodia</taxon>
    </lineage>
</organism>
<feature type="region of interest" description="Disordered" evidence="1">
    <location>
        <begin position="1"/>
        <end position="30"/>
    </location>
</feature>
<accession>A0ABR3TJW4</accession>